<name>A0A515EQE3_9BURK</name>
<keyword evidence="2" id="KW-1185">Reference proteome</keyword>
<evidence type="ECO:0000313" key="1">
    <source>
        <dbReference type="EMBL" id="QDL54898.1"/>
    </source>
</evidence>
<reference evidence="2" key="1">
    <citation type="submission" date="2019-02" db="EMBL/GenBank/DDBJ databases">
        <title>Complete genome sequence of Rhodoferax sp. Gr-4.</title>
        <authorList>
            <person name="Jin L."/>
        </authorList>
    </citation>
    <scope>NUCLEOTIDE SEQUENCE [LARGE SCALE GENOMIC DNA]</scope>
    <source>
        <strain evidence="2">Gr-4</strain>
    </source>
</reference>
<dbReference type="RefSeq" id="WP_142812058.1">
    <property type="nucleotide sequence ID" value="NZ_CP036282.1"/>
</dbReference>
<evidence type="ECO:0000313" key="2">
    <source>
        <dbReference type="Proteomes" id="UP000317365"/>
    </source>
</evidence>
<dbReference type="EMBL" id="CP036282">
    <property type="protein sequence ID" value="QDL54898.1"/>
    <property type="molecule type" value="Genomic_DNA"/>
</dbReference>
<organism evidence="1 2">
    <name type="scientific">Rhodoferax aquaticus</name>
    <dbReference type="NCBI Taxonomy" id="2527691"/>
    <lineage>
        <taxon>Bacteria</taxon>
        <taxon>Pseudomonadati</taxon>
        <taxon>Pseudomonadota</taxon>
        <taxon>Betaproteobacteria</taxon>
        <taxon>Burkholderiales</taxon>
        <taxon>Comamonadaceae</taxon>
        <taxon>Rhodoferax</taxon>
    </lineage>
</organism>
<gene>
    <name evidence="1" type="ORF">EXZ61_12400</name>
</gene>
<accession>A0A515EQE3</accession>
<dbReference type="Proteomes" id="UP000317365">
    <property type="component" value="Chromosome"/>
</dbReference>
<dbReference type="AlphaFoldDB" id="A0A515EQE3"/>
<proteinExistence type="predicted"/>
<protein>
    <submittedName>
        <fullName evidence="1">Uncharacterized protein</fullName>
    </submittedName>
</protein>
<sequence>MLATLPSIEALAQMLGCEPTMETGPPEFGVVSYEVTYETDNDRITLQVLPWAAEIQLSVVAKNPTRIFRLALGDVAELSATEDEEGVRIDISFLREGVQPLHLSVSPVVLLIWGNQEDAPERHPPWERDDT</sequence>
<reference evidence="2" key="2">
    <citation type="journal article" date="2020" name="Int. J. Syst. Evol. Microbiol.">
        <title>Genomic insights into a novel species Rhodoferax aquaticus sp. nov., isolated from freshwater.</title>
        <authorList>
            <person name="Li T."/>
            <person name="Zhuo Y."/>
            <person name="Jin C.Z."/>
            <person name="Wu X."/>
            <person name="Ko S.R."/>
            <person name="Jin F.J."/>
            <person name="Ahn C.Y."/>
            <person name="Oh H.M."/>
            <person name="Lee H.G."/>
            <person name="Jin L."/>
        </authorList>
    </citation>
    <scope>NUCLEOTIDE SEQUENCE [LARGE SCALE GENOMIC DNA]</scope>
    <source>
        <strain evidence="2">Gr-4</strain>
    </source>
</reference>
<dbReference type="KEGG" id="rhg:EXZ61_12400"/>